<feature type="domain" description="Multidrug resistance protein MdtA-like alpha-helical hairpin" evidence="4">
    <location>
        <begin position="98"/>
        <end position="166"/>
    </location>
</feature>
<dbReference type="InterPro" id="IPR058792">
    <property type="entry name" value="Beta-barrel_RND_2"/>
</dbReference>
<evidence type="ECO:0000313" key="8">
    <source>
        <dbReference type="Proteomes" id="UP000204551"/>
    </source>
</evidence>
<dbReference type="AlphaFoldDB" id="A0A221V2D4"/>
<reference evidence="7 8" key="1">
    <citation type="submission" date="2017-07" db="EMBL/GenBank/DDBJ databases">
        <title>Genome Sequence of Arenibacter algicola Strain SMS7 Isolated from a culture of the Diatom Skeletonema marinoi.</title>
        <authorList>
            <person name="Topel M."/>
            <person name="Pinder M.I.M."/>
            <person name="Johansson O.N."/>
            <person name="Kourtchenko O."/>
            <person name="Godhe A."/>
            <person name="Clarke A.K."/>
        </authorList>
    </citation>
    <scope>NUCLEOTIDE SEQUENCE [LARGE SCALE GENOMIC DNA]</scope>
    <source>
        <strain evidence="7 8">SMS7</strain>
    </source>
</reference>
<dbReference type="InterPro" id="IPR058624">
    <property type="entry name" value="MdtA-like_HH"/>
</dbReference>
<evidence type="ECO:0000259" key="4">
    <source>
        <dbReference type="Pfam" id="PF25876"/>
    </source>
</evidence>
<evidence type="ECO:0000259" key="6">
    <source>
        <dbReference type="Pfam" id="PF25954"/>
    </source>
</evidence>
<dbReference type="GO" id="GO:0015562">
    <property type="term" value="F:efflux transmembrane transporter activity"/>
    <property type="evidence" value="ECO:0007669"/>
    <property type="project" value="TreeGrafter"/>
</dbReference>
<evidence type="ECO:0000256" key="3">
    <source>
        <dbReference type="SAM" id="Phobius"/>
    </source>
</evidence>
<organism evidence="7 8">
    <name type="scientific">Arenibacter algicola</name>
    <dbReference type="NCBI Taxonomy" id="616991"/>
    <lineage>
        <taxon>Bacteria</taxon>
        <taxon>Pseudomonadati</taxon>
        <taxon>Bacteroidota</taxon>
        <taxon>Flavobacteriia</taxon>
        <taxon>Flavobacteriales</taxon>
        <taxon>Flavobacteriaceae</taxon>
        <taxon>Arenibacter</taxon>
    </lineage>
</organism>
<dbReference type="NCBIfam" id="TIGR01730">
    <property type="entry name" value="RND_mfp"/>
    <property type="match status" value="1"/>
</dbReference>
<keyword evidence="2" id="KW-0175">Coiled coil</keyword>
<gene>
    <name evidence="7" type="ORF">AREALGSMS7_04353</name>
</gene>
<accession>A0A221V2D4</accession>
<evidence type="ECO:0000259" key="5">
    <source>
        <dbReference type="Pfam" id="PF25917"/>
    </source>
</evidence>
<proteinExistence type="inferred from homology"/>
<dbReference type="Gene3D" id="1.10.287.470">
    <property type="entry name" value="Helix hairpin bin"/>
    <property type="match status" value="1"/>
</dbReference>
<evidence type="ECO:0000256" key="2">
    <source>
        <dbReference type="SAM" id="Coils"/>
    </source>
</evidence>
<dbReference type="Pfam" id="PF25954">
    <property type="entry name" value="Beta-barrel_RND_2"/>
    <property type="match status" value="1"/>
</dbReference>
<dbReference type="Gene3D" id="2.40.30.170">
    <property type="match status" value="1"/>
</dbReference>
<dbReference type="Pfam" id="PF25876">
    <property type="entry name" value="HH_MFP_RND"/>
    <property type="match status" value="1"/>
</dbReference>
<feature type="coiled-coil region" evidence="2">
    <location>
        <begin position="91"/>
        <end position="118"/>
    </location>
</feature>
<keyword evidence="3" id="KW-0472">Membrane</keyword>
<sequence length="405" mass="44987">MKQLKWIIPALLTIAIVGYLIMKPKLDAKNLDFTYIPLEKGHIEAVVSSTGTLEAINTVEIGTQISGTIKKIYVDYNDEVTAGQLLAEMDLNLLQTNLISAQANLAVAQAQLNQVRDTYNRNQALYKKSVISEQEYKDSQYSYEQALSAKEASLAAVKNIKVSIEYAHIKSPINGTVTERSVEEGQTVAASFATPKMFVIAEDLSKMQILADVDESDIGYISNGLQVRFTVQTYPEKVFYGKVSQIRLQPIQVNNVVNYQVVVDVDNHEGRLLPGMTASLEFITQSAKDVLLINNSALRFRPNEQMLNEVKPILEQKAKMLLPDSIQPGFISALDIEEQFTPANFKKSLPGNINGFFYRDSAGKLDFNFIETGIKTGMQSQIIRFLDGSESSEPTKAINGIKSKK</sequence>
<feature type="domain" description="Multidrug resistance protein MdtA-like barrel-sandwich hybrid" evidence="5">
    <location>
        <begin position="57"/>
        <end position="195"/>
    </location>
</feature>
<dbReference type="Gene3D" id="2.40.50.100">
    <property type="match status" value="1"/>
</dbReference>
<dbReference type="GO" id="GO:1990281">
    <property type="term" value="C:efflux pump complex"/>
    <property type="evidence" value="ECO:0007669"/>
    <property type="project" value="TreeGrafter"/>
</dbReference>
<dbReference type="InterPro" id="IPR006143">
    <property type="entry name" value="RND_pump_MFP"/>
</dbReference>
<name>A0A221V2D4_9FLAO</name>
<feature type="domain" description="CusB-like beta-barrel" evidence="6">
    <location>
        <begin position="211"/>
        <end position="285"/>
    </location>
</feature>
<dbReference type="EMBL" id="CP022515">
    <property type="protein sequence ID" value="ASO07755.1"/>
    <property type="molecule type" value="Genomic_DNA"/>
</dbReference>
<evidence type="ECO:0000256" key="1">
    <source>
        <dbReference type="ARBA" id="ARBA00009477"/>
    </source>
</evidence>
<comment type="similarity">
    <text evidence="1">Belongs to the membrane fusion protein (MFP) (TC 8.A.1) family.</text>
</comment>
<keyword evidence="3" id="KW-0812">Transmembrane</keyword>
<dbReference type="Proteomes" id="UP000204551">
    <property type="component" value="Chromosome"/>
</dbReference>
<dbReference type="Pfam" id="PF25917">
    <property type="entry name" value="BSH_RND"/>
    <property type="match status" value="1"/>
</dbReference>
<keyword evidence="3" id="KW-1133">Transmembrane helix</keyword>
<protein>
    <submittedName>
        <fullName evidence="7">Macrolide export protein MacA</fullName>
    </submittedName>
</protein>
<dbReference type="RefSeq" id="WP_093979986.1">
    <property type="nucleotide sequence ID" value="NZ_CP022515.1"/>
</dbReference>
<evidence type="ECO:0000313" key="7">
    <source>
        <dbReference type="EMBL" id="ASO07755.1"/>
    </source>
</evidence>
<dbReference type="PANTHER" id="PTHR30469:SF33">
    <property type="entry name" value="SLR1207 PROTEIN"/>
    <property type="match status" value="1"/>
</dbReference>
<dbReference type="InterPro" id="IPR058625">
    <property type="entry name" value="MdtA-like_BSH"/>
</dbReference>
<dbReference type="KEGG" id="aalg:AREALGSMS7_04353"/>
<dbReference type="PANTHER" id="PTHR30469">
    <property type="entry name" value="MULTIDRUG RESISTANCE PROTEIN MDTA"/>
    <property type="match status" value="1"/>
</dbReference>
<feature type="transmembrane region" description="Helical" evidence="3">
    <location>
        <begin position="6"/>
        <end position="22"/>
    </location>
</feature>
<dbReference type="SUPFAM" id="SSF111369">
    <property type="entry name" value="HlyD-like secretion proteins"/>
    <property type="match status" value="1"/>
</dbReference>